<proteinExistence type="predicted"/>
<reference evidence="2" key="3">
    <citation type="submission" date="2014-09" db="EMBL/GenBank/DDBJ databases">
        <title>Lygus hesperus Antennal Transcriptome.</title>
        <authorList>
            <person name="Hull J."/>
        </authorList>
    </citation>
    <scope>NUCLEOTIDE SEQUENCE</scope>
</reference>
<dbReference type="EMBL" id="GBHO01001559">
    <property type="protein sequence ID" value="JAG42045.1"/>
    <property type="molecule type" value="Transcribed_RNA"/>
</dbReference>
<dbReference type="EMBL" id="GBRD01011312">
    <property type="protein sequence ID" value="JAG54512.1"/>
    <property type="molecule type" value="Transcribed_RNA"/>
</dbReference>
<sequence length="131" mass="14619">MLKSTMECLRRSGASYVSRHCSKMPPTQSMKKKPALCLWKKSPCLAPVNACPQSNKSPGELKCPEKPICQVGRLIVPPLPKECKSDVKSVPVYDKTCVRTFQNICVPDTSKTCKCNMNPRPCECPCKMKKK</sequence>
<reference evidence="1" key="1">
    <citation type="journal article" date="2014" name="PLoS ONE">
        <title>Transcriptome-Based Identification of ABC Transporters in the Western Tarnished Plant Bug Lygus hesperus.</title>
        <authorList>
            <person name="Hull J.J."/>
            <person name="Chaney K."/>
            <person name="Geib S.M."/>
            <person name="Fabrick J.A."/>
            <person name="Brent C.S."/>
            <person name="Walsh D."/>
            <person name="Lavine L.C."/>
        </authorList>
    </citation>
    <scope>NUCLEOTIDE SEQUENCE</scope>
</reference>
<dbReference type="AlphaFoldDB" id="A0A0A9ZHV0"/>
<protein>
    <submittedName>
        <fullName evidence="1">Uncharacterized protein</fullName>
    </submittedName>
</protein>
<name>A0A0A9ZHV0_LYGHE</name>
<evidence type="ECO:0000313" key="2">
    <source>
        <dbReference type="EMBL" id="JAG54512.1"/>
    </source>
</evidence>
<organism evidence="1">
    <name type="scientific">Lygus hesperus</name>
    <name type="common">Western plant bug</name>
    <dbReference type="NCBI Taxonomy" id="30085"/>
    <lineage>
        <taxon>Eukaryota</taxon>
        <taxon>Metazoa</taxon>
        <taxon>Ecdysozoa</taxon>
        <taxon>Arthropoda</taxon>
        <taxon>Hexapoda</taxon>
        <taxon>Insecta</taxon>
        <taxon>Pterygota</taxon>
        <taxon>Neoptera</taxon>
        <taxon>Paraneoptera</taxon>
        <taxon>Hemiptera</taxon>
        <taxon>Heteroptera</taxon>
        <taxon>Panheteroptera</taxon>
        <taxon>Cimicomorpha</taxon>
        <taxon>Miridae</taxon>
        <taxon>Mirini</taxon>
        <taxon>Lygus</taxon>
    </lineage>
</organism>
<evidence type="ECO:0000313" key="1">
    <source>
        <dbReference type="EMBL" id="JAG42045.1"/>
    </source>
</evidence>
<accession>A0A0A9ZHV0</accession>
<gene>
    <name evidence="1" type="ORF">CM83_99336</name>
</gene>
<reference evidence="1" key="2">
    <citation type="submission" date="2014-07" db="EMBL/GenBank/DDBJ databases">
        <authorList>
            <person name="Hull J."/>
        </authorList>
    </citation>
    <scope>NUCLEOTIDE SEQUENCE</scope>
</reference>